<evidence type="ECO:0000259" key="3">
    <source>
        <dbReference type="Pfam" id="PF07064"/>
    </source>
</evidence>
<dbReference type="PANTHER" id="PTHR22746">
    <property type="entry name" value="RAB6A-GEF COMPLEX PARTNER PROTEIN 1"/>
    <property type="match status" value="1"/>
</dbReference>
<dbReference type="SUPFAM" id="SSF50978">
    <property type="entry name" value="WD40 repeat-like"/>
    <property type="match status" value="1"/>
</dbReference>
<dbReference type="GO" id="GO:0006886">
    <property type="term" value="P:intracellular protein transport"/>
    <property type="evidence" value="ECO:0007669"/>
    <property type="project" value="InterPro"/>
</dbReference>
<dbReference type="PANTHER" id="PTHR22746:SF10">
    <property type="entry name" value="GUANINE NUCLEOTIDE EXCHANGE FACTOR SUBUNIT RIC1"/>
    <property type="match status" value="1"/>
</dbReference>
<dbReference type="GO" id="GO:0042147">
    <property type="term" value="P:retrograde transport, endosome to Golgi"/>
    <property type="evidence" value="ECO:0007669"/>
    <property type="project" value="TreeGrafter"/>
</dbReference>
<reference evidence="4 5" key="1">
    <citation type="submission" date="2015-04" db="EMBL/GenBank/DDBJ databases">
        <title>Complete genome sequence of Schizopora paradoxa KUC8140, a cosmopolitan wood degrader in East Asia.</title>
        <authorList>
            <consortium name="DOE Joint Genome Institute"/>
            <person name="Min B."/>
            <person name="Park H."/>
            <person name="Jang Y."/>
            <person name="Kim J.-J."/>
            <person name="Kim K.H."/>
            <person name="Pangilinan J."/>
            <person name="Lipzen A."/>
            <person name="Riley R."/>
            <person name="Grigoriev I.V."/>
            <person name="Spatafora J.W."/>
            <person name="Choi I.-G."/>
        </authorList>
    </citation>
    <scope>NUCLEOTIDE SEQUENCE [LARGE SCALE GENOMIC DNA]</scope>
    <source>
        <strain evidence="4 5">KUC8140</strain>
    </source>
</reference>
<dbReference type="Pfam" id="PF25440">
    <property type="entry name" value="Beta-prop_RIC1_2nd"/>
    <property type="match status" value="1"/>
</dbReference>
<sequence>MYFPTSSARLLSSLPALPHLPPEPVIALSPSPSKALFCTLTKSSLAVWKARPTAILAFLSRTQVSSAEHGENVSVHWSPDGTRLVLQTTGSFLVLVYVDYDGNPASAPYQASLLHSTAQRHFQNGPGEGAPLFAVNLGFEGVIRVDGELLSVSPRKGCVMFSTKTPPTIQRIPWPDETEEEENGLSVRRNMIGHDTWFLNDQEMPWLKNAHVTISEVSFSRSAVVETWITSDGRAYFVQLAEVNANQESVSKFRFSKMDLFTYSIQEDGSNDIVLKWQGICIHDVEAPRWVQKQKARFDDEAEFSYIEPRKATGIAVNAKFSVIAIGTNSGAVEIASFPSFDSVASQPQHMKLPNVYSGESTGKVCKLEWTSDGYALAVAWERGWAVFSVGGRSLSSSFGSDANIQSDRFQDTFMIQAQDLFWGQGNFELMILSPPVPNRPDAQLFAIPFAKSAFAEQQTPDNTRYAFLQLDDRLLVYRGADQPDMSVINPESDVWQNVKIPLEYLSTNWPIKYSAINVDGRLIAVAGRRGLVHYSTSSGRWKQFKDGAQEQAFTVRGGLLWFHHVLIVAVDVSRSFQIHLYSRDLELSDRNILHREVLSSPVVTLSLVDNSLLVYTTDNILAHYLIIPTNDTIELHLCGSISFSGVITSPISVRGLSWMIPNGQKQLGDPTDDLAVATVLMMVGGKLALLRPRKSADQEVKYDMQILSDRIEFCWIHLRGIGALENSLWGYDGKGIRVWLNALNLDRGTSGELMLEQDVQESVNIPLDFYPLSALMDKGIIIGVEHEVAVRSSLPLALFRHTTSSHLFIHHILLAHLKQSELQQALSFAGHYENLVYFAHALEILLHLVVESDAEAHSAGEQQPAQLLPTAVEFLDYFDVCLDVVVGCARKTELSRWKMLFDVVGNPKPLFEKCLVENRLKTAASYLLVLHNLEQLDDNSDAIRLLNKALYAEDTQLCREVLRFLHSIDESGLALREALTQTSLFT</sequence>
<organism evidence="4 5">
    <name type="scientific">Schizopora paradoxa</name>
    <dbReference type="NCBI Taxonomy" id="27342"/>
    <lineage>
        <taxon>Eukaryota</taxon>
        <taxon>Fungi</taxon>
        <taxon>Dikarya</taxon>
        <taxon>Basidiomycota</taxon>
        <taxon>Agaricomycotina</taxon>
        <taxon>Agaricomycetes</taxon>
        <taxon>Hymenochaetales</taxon>
        <taxon>Schizoporaceae</taxon>
        <taxon>Schizopora</taxon>
    </lineage>
</organism>
<keyword evidence="5" id="KW-1185">Reference proteome</keyword>
<keyword evidence="2" id="KW-0472">Membrane</keyword>
<dbReference type="GO" id="GO:0034066">
    <property type="term" value="C:Ric1-Rgp1 guanyl-nucleotide exchange factor complex"/>
    <property type="evidence" value="ECO:0007669"/>
    <property type="project" value="InterPro"/>
</dbReference>
<gene>
    <name evidence="4" type="ORF">SCHPADRAFT_842059</name>
</gene>
<proteinExistence type="predicted"/>
<dbReference type="InParanoid" id="A0A0H2S6S9"/>
<evidence type="ECO:0000256" key="2">
    <source>
        <dbReference type="ARBA" id="ARBA00023136"/>
    </source>
</evidence>
<dbReference type="AlphaFoldDB" id="A0A0H2S6S9"/>
<dbReference type="GO" id="GO:0000139">
    <property type="term" value="C:Golgi membrane"/>
    <property type="evidence" value="ECO:0007669"/>
    <property type="project" value="TreeGrafter"/>
</dbReference>
<evidence type="ECO:0000313" key="4">
    <source>
        <dbReference type="EMBL" id="KLO19985.1"/>
    </source>
</evidence>
<dbReference type="InterPro" id="IPR040096">
    <property type="entry name" value="Ric1"/>
</dbReference>
<feature type="domain" description="RIC1 C-terminal alpha solenoid region" evidence="3">
    <location>
        <begin position="811"/>
        <end position="983"/>
    </location>
</feature>
<dbReference type="STRING" id="27342.A0A0H2S6S9"/>
<evidence type="ECO:0000256" key="1">
    <source>
        <dbReference type="ARBA" id="ARBA00004370"/>
    </source>
</evidence>
<feature type="non-terminal residue" evidence="4">
    <location>
        <position position="987"/>
    </location>
</feature>
<dbReference type="OrthoDB" id="67540at2759"/>
<accession>A0A0H2S6S9</accession>
<dbReference type="Pfam" id="PF07064">
    <property type="entry name" value="RIC1"/>
    <property type="match status" value="1"/>
</dbReference>
<dbReference type="Proteomes" id="UP000053477">
    <property type="component" value="Unassembled WGS sequence"/>
</dbReference>
<protein>
    <submittedName>
        <fullName evidence="4">RIC1-domain-containing protein</fullName>
    </submittedName>
</protein>
<evidence type="ECO:0000313" key="5">
    <source>
        <dbReference type="Proteomes" id="UP000053477"/>
    </source>
</evidence>
<dbReference type="GO" id="GO:0005829">
    <property type="term" value="C:cytosol"/>
    <property type="evidence" value="ECO:0007669"/>
    <property type="project" value="TreeGrafter"/>
</dbReference>
<dbReference type="InterPro" id="IPR036322">
    <property type="entry name" value="WD40_repeat_dom_sf"/>
</dbReference>
<name>A0A0H2S6S9_9AGAM</name>
<dbReference type="EMBL" id="KQ085883">
    <property type="protein sequence ID" value="KLO19985.1"/>
    <property type="molecule type" value="Genomic_DNA"/>
</dbReference>
<dbReference type="InterPro" id="IPR009771">
    <property type="entry name" value="RIC1_C"/>
</dbReference>
<comment type="subcellular location">
    <subcellularLocation>
        <location evidence="1">Membrane</location>
    </subcellularLocation>
</comment>
<dbReference type="SUPFAM" id="SSF82171">
    <property type="entry name" value="DPP6 N-terminal domain-like"/>
    <property type="match status" value="1"/>
</dbReference>
<dbReference type="FunCoup" id="A0A0H2S6S9">
    <property type="interactions" value="118"/>
</dbReference>